<protein>
    <recommendedName>
        <fullName evidence="4">Large ribosomal subunit protein bL32</fullName>
    </recommendedName>
</protein>
<evidence type="ECO:0000313" key="5">
    <source>
        <dbReference type="EMBL" id="EHI13182.1"/>
    </source>
</evidence>
<dbReference type="RefSeq" id="WP_003925169.1">
    <property type="nucleotide sequence ID" value="NZ_AGVE01000042.1"/>
</dbReference>
<gene>
    <name evidence="5" type="ORF">KEK_08372</name>
</gene>
<organism evidence="5 6">
    <name type="scientific">Mycolicibacterium thermoresistibile (strain ATCC 19527 / DSM 44167 / CIP 105390 / JCM 6362 / NCTC 10409 / 316)</name>
    <name type="common">Mycobacterium thermoresistibile</name>
    <dbReference type="NCBI Taxonomy" id="1078020"/>
    <lineage>
        <taxon>Bacteria</taxon>
        <taxon>Bacillati</taxon>
        <taxon>Actinomycetota</taxon>
        <taxon>Actinomycetes</taxon>
        <taxon>Mycobacteriales</taxon>
        <taxon>Mycobacteriaceae</taxon>
        <taxon>Mycolicibacterium</taxon>
    </lineage>
</organism>
<evidence type="ECO:0000256" key="4">
    <source>
        <dbReference type="ARBA" id="ARBA00035178"/>
    </source>
</evidence>
<keyword evidence="3" id="KW-0687">Ribonucleoprotein</keyword>
<dbReference type="GO" id="GO:0003735">
    <property type="term" value="F:structural constituent of ribosome"/>
    <property type="evidence" value="ECO:0007669"/>
    <property type="project" value="InterPro"/>
</dbReference>
<evidence type="ECO:0000256" key="2">
    <source>
        <dbReference type="ARBA" id="ARBA00022980"/>
    </source>
</evidence>
<dbReference type="AlphaFoldDB" id="G7CFA3"/>
<accession>G7CFA3</accession>
<dbReference type="GO" id="GO:0015934">
    <property type="term" value="C:large ribosomal subunit"/>
    <property type="evidence" value="ECO:0007669"/>
    <property type="project" value="InterPro"/>
</dbReference>
<keyword evidence="6" id="KW-1185">Reference proteome</keyword>
<comment type="similarity">
    <text evidence="1">Belongs to the bacterial ribosomal protein bL32 family.</text>
</comment>
<dbReference type="Pfam" id="PF01783">
    <property type="entry name" value="Ribosomal_L32p"/>
    <property type="match status" value="1"/>
</dbReference>
<evidence type="ECO:0000313" key="6">
    <source>
        <dbReference type="Proteomes" id="UP000004915"/>
    </source>
</evidence>
<evidence type="ECO:0000256" key="1">
    <source>
        <dbReference type="ARBA" id="ARBA00008560"/>
    </source>
</evidence>
<dbReference type="PATRIC" id="fig|1078020.3.peg.1645"/>
<dbReference type="InterPro" id="IPR002677">
    <property type="entry name" value="Ribosomal_bL32"/>
</dbReference>
<name>G7CFA3_MYCT3</name>
<dbReference type="EMBL" id="AGVE01000042">
    <property type="protein sequence ID" value="EHI13182.1"/>
    <property type="molecule type" value="Genomic_DNA"/>
</dbReference>
<reference evidence="5 6" key="1">
    <citation type="submission" date="2011-11" db="EMBL/GenBank/DDBJ databases">
        <authorList>
            <consortium name="Tuberculosis Structural Genomics Consortium"/>
            <person name="Ioerger T.R."/>
        </authorList>
    </citation>
    <scope>NUCLEOTIDE SEQUENCE [LARGE SCALE GENOMIC DNA]</scope>
    <source>
        <strain evidence="6">ATCC 19527 / DSM 44167 / CIP 105390 / JCM 6362 / NCTC 10409 / 316</strain>
    </source>
</reference>
<evidence type="ECO:0000256" key="3">
    <source>
        <dbReference type="ARBA" id="ARBA00023274"/>
    </source>
</evidence>
<proteinExistence type="inferred from homology"/>
<dbReference type="Proteomes" id="UP000004915">
    <property type="component" value="Unassembled WGS sequence"/>
</dbReference>
<keyword evidence="2" id="KW-0689">Ribosomal protein</keyword>
<sequence length="49" mass="5503">MSAYGYERDEWRRAVAHSTEAELAAACGHTSRQHGVCTDCGHRPDREDL</sequence>
<dbReference type="GO" id="GO:0006412">
    <property type="term" value="P:translation"/>
    <property type="evidence" value="ECO:0007669"/>
    <property type="project" value="InterPro"/>
</dbReference>
<comment type="caution">
    <text evidence="5">The sequence shown here is derived from an EMBL/GenBank/DDBJ whole genome shotgun (WGS) entry which is preliminary data.</text>
</comment>